<dbReference type="SUPFAM" id="SSF48695">
    <property type="entry name" value="Multiheme cytochromes"/>
    <property type="match status" value="1"/>
</dbReference>
<sequence>MYNKYAIFSGLAIFILVATSPLWTNAGRDIPAPKPSLDTPAIQKLADKDRQCVLPTAEMRARHMQLLIDWREQVVRTGNRVWVSPTGKKFEPSLTNTCLGCHSNKAQFCDTCHNYVAVTPNCWGCHLDKAPPTGKMAQAEVK</sequence>
<dbReference type="AlphaFoldDB" id="A0A7C5AKA9"/>
<accession>A0A7C5AKA9</accession>
<dbReference type="InterPro" id="IPR047668">
    <property type="entry name" value="DsrJ"/>
</dbReference>
<name>A0A7C5AKA9_9BACT</name>
<protein>
    <submittedName>
        <fullName evidence="1">Menaquinol oxidoreductase</fullName>
    </submittedName>
</protein>
<gene>
    <name evidence="1" type="ORF">ENW48_01265</name>
</gene>
<dbReference type="NCBIfam" id="NF038038">
    <property type="entry name" value="cytoc_DsrJ"/>
    <property type="match status" value="1"/>
</dbReference>
<reference evidence="1" key="1">
    <citation type="journal article" date="2020" name="mSystems">
        <title>Genome- and Community-Level Interaction Insights into Carbon Utilization and Element Cycling Functions of Hydrothermarchaeota in Hydrothermal Sediment.</title>
        <authorList>
            <person name="Zhou Z."/>
            <person name="Liu Y."/>
            <person name="Xu W."/>
            <person name="Pan J."/>
            <person name="Luo Z.H."/>
            <person name="Li M."/>
        </authorList>
    </citation>
    <scope>NUCLEOTIDE SEQUENCE [LARGE SCALE GENOMIC DNA]</scope>
    <source>
        <strain evidence="1">SpSt-853</strain>
    </source>
</reference>
<proteinExistence type="predicted"/>
<comment type="caution">
    <text evidence="1">The sequence shown here is derived from an EMBL/GenBank/DDBJ whole genome shotgun (WGS) entry which is preliminary data.</text>
</comment>
<evidence type="ECO:0000313" key="1">
    <source>
        <dbReference type="EMBL" id="HGZ10830.1"/>
    </source>
</evidence>
<dbReference type="EMBL" id="DTKJ01000014">
    <property type="protein sequence ID" value="HGZ10830.1"/>
    <property type="molecule type" value="Genomic_DNA"/>
</dbReference>
<organism evidence="1">
    <name type="scientific">Desulfobacca acetoxidans</name>
    <dbReference type="NCBI Taxonomy" id="60893"/>
    <lineage>
        <taxon>Bacteria</taxon>
        <taxon>Pseudomonadati</taxon>
        <taxon>Thermodesulfobacteriota</taxon>
        <taxon>Desulfobaccia</taxon>
        <taxon>Desulfobaccales</taxon>
        <taxon>Desulfobaccaceae</taxon>
        <taxon>Desulfobacca</taxon>
    </lineage>
</organism>
<dbReference type="InterPro" id="IPR036280">
    <property type="entry name" value="Multihaem_cyt_sf"/>
</dbReference>